<dbReference type="GO" id="GO:0016887">
    <property type="term" value="F:ATP hydrolysis activity"/>
    <property type="evidence" value="ECO:0007669"/>
    <property type="project" value="RHEA"/>
</dbReference>
<dbReference type="Gene3D" id="1.10.10.160">
    <property type="match status" value="1"/>
</dbReference>
<dbReference type="SUPFAM" id="SSF52540">
    <property type="entry name" value="P-loop containing nucleoside triphosphate hydrolases"/>
    <property type="match status" value="1"/>
</dbReference>
<keyword evidence="3 11" id="KW-0547">Nucleotide-binding</keyword>
<evidence type="ECO:0000256" key="7">
    <source>
        <dbReference type="ARBA" id="ARBA00023125"/>
    </source>
</evidence>
<evidence type="ECO:0000256" key="12">
    <source>
        <dbReference type="PROSITE-ProRule" id="PRU00560"/>
    </source>
</evidence>
<dbReference type="Gene3D" id="3.40.50.300">
    <property type="entry name" value="P-loop containing nucleotide triphosphate hydrolases"/>
    <property type="match status" value="2"/>
</dbReference>
<organism evidence="16 17">
    <name type="scientific">Ectothiorhodospira magna</name>
    <dbReference type="NCBI Taxonomy" id="867345"/>
    <lineage>
        <taxon>Bacteria</taxon>
        <taxon>Pseudomonadati</taxon>
        <taxon>Pseudomonadota</taxon>
        <taxon>Gammaproteobacteria</taxon>
        <taxon>Chromatiales</taxon>
        <taxon>Ectothiorhodospiraceae</taxon>
        <taxon>Ectothiorhodospira</taxon>
    </lineage>
</organism>
<keyword evidence="6 11" id="KW-0067">ATP-binding</keyword>
<dbReference type="AlphaFoldDB" id="A0A1H9DLH7"/>
<evidence type="ECO:0000256" key="1">
    <source>
        <dbReference type="ARBA" id="ARBA00009922"/>
    </source>
</evidence>
<evidence type="ECO:0000256" key="8">
    <source>
        <dbReference type="ARBA" id="ARBA00023235"/>
    </source>
</evidence>
<dbReference type="PROSITE" id="PS51198">
    <property type="entry name" value="UVRD_HELICASE_ATP_BIND"/>
    <property type="match status" value="1"/>
</dbReference>
<dbReference type="InterPro" id="IPR014016">
    <property type="entry name" value="UvrD-like_ATP-bd"/>
</dbReference>
<evidence type="ECO:0000259" key="15">
    <source>
        <dbReference type="PROSITE" id="PS51217"/>
    </source>
</evidence>
<feature type="compositionally biased region" description="Basic and acidic residues" evidence="13">
    <location>
        <begin position="805"/>
        <end position="820"/>
    </location>
</feature>
<keyword evidence="5 11" id="KW-0347">Helicase</keyword>
<comment type="similarity">
    <text evidence="1 11">Belongs to the helicase family. UvrD subfamily.</text>
</comment>
<dbReference type="InterPro" id="IPR005752">
    <property type="entry name" value="Helicase_Rep"/>
</dbReference>
<keyword evidence="17" id="KW-1185">Reference proteome</keyword>
<dbReference type="InterPro" id="IPR013986">
    <property type="entry name" value="DExx_box_DNA_helicase_dom_sf"/>
</dbReference>
<evidence type="ECO:0000256" key="2">
    <source>
        <dbReference type="ARBA" id="ARBA00022705"/>
    </source>
</evidence>
<proteinExistence type="inferred from homology"/>
<dbReference type="HAMAP" id="MF_01920">
    <property type="entry name" value="Helicase_Rep"/>
    <property type="match status" value="1"/>
</dbReference>
<feature type="domain" description="UvrD-like helicase ATP-binding" evidence="14">
    <location>
        <begin position="170"/>
        <end position="447"/>
    </location>
</feature>
<comment type="subunit">
    <text evidence="11">Homodimer.</text>
</comment>
<evidence type="ECO:0000256" key="4">
    <source>
        <dbReference type="ARBA" id="ARBA00022801"/>
    </source>
</evidence>
<evidence type="ECO:0000256" key="6">
    <source>
        <dbReference type="ARBA" id="ARBA00022840"/>
    </source>
</evidence>
<feature type="binding site" evidence="12">
    <location>
        <begin position="191"/>
        <end position="198"/>
    </location>
    <ligand>
        <name>ATP</name>
        <dbReference type="ChEBI" id="CHEBI:30616"/>
    </ligand>
</feature>
<evidence type="ECO:0000313" key="16">
    <source>
        <dbReference type="EMBL" id="SEQ14335.1"/>
    </source>
</evidence>
<dbReference type="GO" id="GO:0005829">
    <property type="term" value="C:cytosol"/>
    <property type="evidence" value="ECO:0007669"/>
    <property type="project" value="TreeGrafter"/>
</dbReference>
<dbReference type="EC" id="5.6.2.4" evidence="11"/>
<sequence length="834" mass="93828">MPHHRGIGQASIGLFQDGDESGQPLILGTGKGMNIAAFQLDADGKVIAAFPSLKTGHTRMPGPLEKGDILHHFTIASDQYMGGYPKPLYLFKKRMWLRWQGIGEQPVDPGASERPRWQADGVDDDEFRHHPRRTPILIGGRHPCCDVQPAGGVDVHDKIPAPPYTLMVMDTLNPQQRAAVEYVDGPLLVLAGAGSGKTRVITEKIAHLIRHRGLSPRRIAAITFTNKAAREMKARAGKLLSRDESRGLTVSTFHTLGLDFIRKELKTLGYKAGFSIFDAADALSLLKQLTHRDGDGVEVEVARHRISRWKNDMLTPDQALSLAADDLEADQARLYAAYQRALKAYNAVDFDDLIVLPVRLLEDQPEVRQRWRHRLRHLLVDEYQDTNTCQYRLVRLLVDVDAGLTAVGDDDQSIYAWRGARPENLMALQQDYPHLKVIKLEQNYRSTNRILQTANQLIANNPHVFEKRLWSGLGQGDPIRVLPCKDADHEAARVVSEIMKHRFKHRLEFKDYAILYRGNHQARAFEKLLRENNIPYKVSGGQSFFEKAEVKDILAYLRLLANPDDDSAFLRIVNVPRREIGAATLEKLGEYASRRHVSLFTACFEFGLTQVLSERAVERLQGFAQWLRDRAGDASSGDPAAVARILVEEMNYETWLLDQSANPKAASKRMENVQEVLEWMGRLAKEGTGGGKNIGEIVAHMTLMDILDRAGGDTEADGVRLMTLHAAKGLEFPCVFLVGMEEELLPHRVSLEEDSLEEERRLAYVGITRARQALTLTYARQRTRFGEKMDCEPSRFLGELPEAHLEWPDAKPPDPEERRLTGKAHLSNLKSLLG</sequence>
<dbReference type="InterPro" id="IPR027417">
    <property type="entry name" value="P-loop_NTPase"/>
</dbReference>
<dbReference type="EMBL" id="FOFO01000018">
    <property type="protein sequence ID" value="SEQ14335.1"/>
    <property type="molecule type" value="Genomic_DNA"/>
</dbReference>
<feature type="region of interest" description="Disordered" evidence="13">
    <location>
        <begin position="805"/>
        <end position="834"/>
    </location>
</feature>
<protein>
    <recommendedName>
        <fullName evidence="11">ATP-dependent DNA helicase Rep</fullName>
        <ecNumber evidence="11">5.6.2.4</ecNumber>
    </recommendedName>
    <alternativeName>
        <fullName evidence="11">DNA 3'-5' helicase Rep</fullName>
    </alternativeName>
</protein>
<dbReference type="GO" id="GO:0006260">
    <property type="term" value="P:DNA replication"/>
    <property type="evidence" value="ECO:0007669"/>
    <property type="project" value="UniProtKB-UniRule"/>
</dbReference>
<evidence type="ECO:0000256" key="3">
    <source>
        <dbReference type="ARBA" id="ARBA00022741"/>
    </source>
</evidence>
<dbReference type="STRING" id="867345.SAMN05421693_11828"/>
<reference evidence="16 17" key="1">
    <citation type="submission" date="2016-10" db="EMBL/GenBank/DDBJ databases">
        <authorList>
            <person name="de Groot N.N."/>
        </authorList>
    </citation>
    <scope>NUCLEOTIDE SEQUENCE [LARGE SCALE GENOMIC DNA]</scope>
    <source>
        <strain evidence="16 17">B7-7</strain>
    </source>
</reference>
<keyword evidence="8 11" id="KW-0413">Isomerase</keyword>
<keyword evidence="4 11" id="KW-0378">Hydrolase</keyword>
<dbReference type="GO" id="GO:0043138">
    <property type="term" value="F:3'-5' DNA helicase activity"/>
    <property type="evidence" value="ECO:0007669"/>
    <property type="project" value="UniProtKB-UniRule"/>
</dbReference>
<dbReference type="Pfam" id="PF00580">
    <property type="entry name" value="UvrD-helicase"/>
    <property type="match status" value="1"/>
</dbReference>
<feature type="binding site" evidence="11">
    <location>
        <position position="445"/>
    </location>
    <ligand>
        <name>ATP</name>
        <dbReference type="ChEBI" id="CHEBI:30616"/>
    </ligand>
</feature>
<dbReference type="Gene3D" id="1.10.486.10">
    <property type="entry name" value="PCRA, domain 4"/>
    <property type="match status" value="1"/>
</dbReference>
<comment type="catalytic activity">
    <reaction evidence="10 11">
        <text>ATP + H2O = ADP + phosphate + H(+)</text>
        <dbReference type="Rhea" id="RHEA:13065"/>
        <dbReference type="ChEBI" id="CHEBI:15377"/>
        <dbReference type="ChEBI" id="CHEBI:15378"/>
        <dbReference type="ChEBI" id="CHEBI:30616"/>
        <dbReference type="ChEBI" id="CHEBI:43474"/>
        <dbReference type="ChEBI" id="CHEBI:456216"/>
        <dbReference type="EC" id="5.6.2.4"/>
    </reaction>
</comment>
<evidence type="ECO:0000256" key="10">
    <source>
        <dbReference type="ARBA" id="ARBA00048988"/>
    </source>
</evidence>
<accession>A0A1H9DLH7</accession>
<keyword evidence="7 11" id="KW-0238">DNA-binding</keyword>
<comment type="catalytic activity">
    <reaction evidence="9 11">
        <text>Couples ATP hydrolysis with the unwinding of duplex DNA by translocating in the 3'-5' direction.</text>
        <dbReference type="EC" id="5.6.2.4"/>
    </reaction>
</comment>
<dbReference type="Proteomes" id="UP000199496">
    <property type="component" value="Unassembled WGS sequence"/>
</dbReference>
<dbReference type="Pfam" id="PF13361">
    <property type="entry name" value="UvrD_C"/>
    <property type="match status" value="1"/>
</dbReference>
<dbReference type="PANTHER" id="PTHR11070:SF64">
    <property type="entry name" value="ATP-DEPENDENT DNA HELICASE REP"/>
    <property type="match status" value="1"/>
</dbReference>
<keyword evidence="2 11" id="KW-0235">DNA replication</keyword>
<evidence type="ECO:0000256" key="11">
    <source>
        <dbReference type="HAMAP-Rule" id="MF_01920"/>
    </source>
</evidence>
<comment type="function">
    <text evidence="11">Rep helicase is a single-stranded DNA-dependent ATPase involved in DNA replication; it can initiate unwinding at a nick in the DNA. It binds to the single-stranded DNA and acts in a progressive fashion along the DNA in the 3' to 5' direction.</text>
</comment>
<dbReference type="GO" id="GO:0003697">
    <property type="term" value="F:single-stranded DNA binding"/>
    <property type="evidence" value="ECO:0007669"/>
    <property type="project" value="UniProtKB-UniRule"/>
</dbReference>
<evidence type="ECO:0000256" key="13">
    <source>
        <dbReference type="SAM" id="MobiDB-lite"/>
    </source>
</evidence>
<dbReference type="InterPro" id="IPR014017">
    <property type="entry name" value="DNA_helicase_UvrD-like_C"/>
</dbReference>
<dbReference type="InterPro" id="IPR000212">
    <property type="entry name" value="DNA_helicase_UvrD/REP"/>
</dbReference>
<dbReference type="GO" id="GO:0000725">
    <property type="term" value="P:recombinational repair"/>
    <property type="evidence" value="ECO:0007669"/>
    <property type="project" value="TreeGrafter"/>
</dbReference>
<dbReference type="PANTHER" id="PTHR11070">
    <property type="entry name" value="UVRD / RECB / PCRA DNA HELICASE FAMILY MEMBER"/>
    <property type="match status" value="1"/>
</dbReference>
<dbReference type="CDD" id="cd17932">
    <property type="entry name" value="DEXQc_UvrD"/>
    <property type="match status" value="1"/>
</dbReference>
<evidence type="ECO:0000256" key="9">
    <source>
        <dbReference type="ARBA" id="ARBA00034617"/>
    </source>
</evidence>
<evidence type="ECO:0000256" key="5">
    <source>
        <dbReference type="ARBA" id="ARBA00022806"/>
    </source>
</evidence>
<dbReference type="GO" id="GO:0005524">
    <property type="term" value="F:ATP binding"/>
    <property type="evidence" value="ECO:0007669"/>
    <property type="project" value="UniProtKB-UniRule"/>
</dbReference>
<evidence type="ECO:0000259" key="14">
    <source>
        <dbReference type="PROSITE" id="PS51198"/>
    </source>
</evidence>
<dbReference type="PROSITE" id="PS51217">
    <property type="entry name" value="UVRD_HELICASE_CTER"/>
    <property type="match status" value="1"/>
</dbReference>
<evidence type="ECO:0000313" key="17">
    <source>
        <dbReference type="Proteomes" id="UP000199496"/>
    </source>
</evidence>
<name>A0A1H9DLH7_9GAMM</name>
<dbReference type="NCBIfam" id="TIGR01074">
    <property type="entry name" value="rep"/>
    <property type="match status" value="1"/>
</dbReference>
<feature type="domain" description="UvrD-like helicase C-terminal" evidence="15">
    <location>
        <begin position="448"/>
        <end position="729"/>
    </location>
</feature>
<gene>
    <name evidence="11" type="primary">rep</name>
    <name evidence="16" type="ORF">SAMN05421693_11828</name>
</gene>